<dbReference type="RefSeq" id="WP_157585703.1">
    <property type="nucleotide sequence ID" value="NZ_WPIN01000004.1"/>
</dbReference>
<accession>A0A7K1SBD2</accession>
<dbReference type="Gene3D" id="2.150.10.10">
    <property type="entry name" value="Serralysin-like metalloprotease, C-terminal"/>
    <property type="match status" value="1"/>
</dbReference>
<gene>
    <name evidence="2" type="ORF">GO755_13915</name>
</gene>
<organism evidence="2 3">
    <name type="scientific">Spirosoma arboris</name>
    <dbReference type="NCBI Taxonomy" id="2682092"/>
    <lineage>
        <taxon>Bacteria</taxon>
        <taxon>Pseudomonadati</taxon>
        <taxon>Bacteroidota</taxon>
        <taxon>Cytophagia</taxon>
        <taxon>Cytophagales</taxon>
        <taxon>Cytophagaceae</taxon>
        <taxon>Spirosoma</taxon>
    </lineage>
</organism>
<evidence type="ECO:0000256" key="1">
    <source>
        <dbReference type="SAM" id="SignalP"/>
    </source>
</evidence>
<keyword evidence="1" id="KW-0732">Signal</keyword>
<protein>
    <recommendedName>
        <fullName evidence="4">TMF family protein</fullName>
    </recommendedName>
</protein>
<feature type="chain" id="PRO_5029552316" description="TMF family protein" evidence="1">
    <location>
        <begin position="19"/>
        <end position="410"/>
    </location>
</feature>
<reference evidence="2 3" key="1">
    <citation type="submission" date="2019-12" db="EMBL/GenBank/DDBJ databases">
        <title>Spirosoma sp. HMF4905 genome sequencing and assembly.</title>
        <authorList>
            <person name="Kang H."/>
            <person name="Cha I."/>
            <person name="Kim H."/>
            <person name="Joh K."/>
        </authorList>
    </citation>
    <scope>NUCLEOTIDE SEQUENCE [LARGE SCALE GENOMIC DNA]</scope>
    <source>
        <strain evidence="2 3">HMF4905</strain>
    </source>
</reference>
<evidence type="ECO:0000313" key="2">
    <source>
        <dbReference type="EMBL" id="MVM31133.1"/>
    </source>
</evidence>
<proteinExistence type="predicted"/>
<dbReference type="EMBL" id="WPIN01000004">
    <property type="protein sequence ID" value="MVM31133.1"/>
    <property type="molecule type" value="Genomic_DNA"/>
</dbReference>
<evidence type="ECO:0000313" key="3">
    <source>
        <dbReference type="Proteomes" id="UP000436006"/>
    </source>
</evidence>
<feature type="signal peptide" evidence="1">
    <location>
        <begin position="1"/>
        <end position="18"/>
    </location>
</feature>
<sequence>MKQCLYLFLILVSPHLLAQFPPTDYVANSSNAYSPGYYNALVGSQAGLNITIGSGNSILGYDAGRNTTTGNYNSYVGYSAGFVNSTGNFNSYLGAYSGSLNTSGFNNSFVGSYAGAMIKTGYANTAVGMNALYNNNTGNNNVMIGDSAGFYNTVSGNIFVGSKAGYINTIGSQNTFIGYQAGFNVTASANTFVGYQAGRSVTTGNNNIIIGPNSGTAVTDGSENVLMGYNSQAEDGLYNATAIGAGSRVAISNAFILGNNANVGIGTSAPKSRLEVVSEASGTSGIRLTNLTSQHRTAQTTDQFLTVNEHGDIIKARYQLRINNANEWSDKVFSAAYQLRPLGSVADYIDQHGHLPGVPSADEVVNQGVDLVKMNATLLEKVEELTLYSIQQQKEIDQLKQLVRQLVEKK</sequence>
<evidence type="ECO:0008006" key="4">
    <source>
        <dbReference type="Google" id="ProtNLM"/>
    </source>
</evidence>
<name>A0A7K1SBD2_9BACT</name>
<dbReference type="InterPro" id="IPR011049">
    <property type="entry name" value="Serralysin-like_metalloprot_C"/>
</dbReference>
<dbReference type="Proteomes" id="UP000436006">
    <property type="component" value="Unassembled WGS sequence"/>
</dbReference>
<comment type="caution">
    <text evidence="2">The sequence shown here is derived from an EMBL/GenBank/DDBJ whole genome shotgun (WGS) entry which is preliminary data.</text>
</comment>
<keyword evidence="3" id="KW-1185">Reference proteome</keyword>
<dbReference type="AlphaFoldDB" id="A0A7K1SBD2"/>